<evidence type="ECO:0000313" key="1">
    <source>
        <dbReference type="EMBL" id="GET05248.1"/>
    </source>
</evidence>
<protein>
    <submittedName>
        <fullName evidence="1">Uncharacterized protein</fullName>
    </submittedName>
</protein>
<dbReference type="Proteomes" id="UP000494265">
    <property type="component" value="Unassembled WGS sequence"/>
</dbReference>
<accession>A0A6F9XJ82</accession>
<reference evidence="1" key="1">
    <citation type="submission" date="2019-10" db="EMBL/GenBank/DDBJ databases">
        <title>Lactobacillus agilis SY212 Whole Genome Sequencing Project.</title>
        <authorList>
            <person name="Suzuki S."/>
            <person name="Endo A."/>
            <person name="Maeno S."/>
            <person name="Shiwa Y."/>
            <person name="Matsutani M."/>
            <person name="Kajikawa A."/>
        </authorList>
    </citation>
    <scope>NUCLEOTIDE SEQUENCE</scope>
    <source>
        <strain evidence="1">SY212</strain>
    </source>
</reference>
<comment type="caution">
    <text evidence="1">The sequence shown here is derived from an EMBL/GenBank/DDBJ whole genome shotgun (WGS) entry which is preliminary data.</text>
</comment>
<sequence length="169" mass="20372">MKKYWIHALESTEGYLFLNKTNNSIGFYKKGVNTNEIQKIFTLEQVDALQETHKELRNIELRKCLESIYENEYRDFCTVLFQDYIEGEPDFYLKNIYIYDDNRILSTTEFLKEPHKTYANYIIVKRWRKASDFDFDILKEIIETNKSKFAPNGEKIYCNRKRLEDSSKL</sequence>
<gene>
    <name evidence="1" type="ORF">SY212_02780</name>
</gene>
<organism evidence="1">
    <name type="scientific">Ligilactobacillus agilis</name>
    <dbReference type="NCBI Taxonomy" id="1601"/>
    <lineage>
        <taxon>Bacteria</taxon>
        <taxon>Bacillati</taxon>
        <taxon>Bacillota</taxon>
        <taxon>Bacilli</taxon>
        <taxon>Lactobacillales</taxon>
        <taxon>Lactobacillaceae</taxon>
        <taxon>Ligilactobacillus</taxon>
    </lineage>
</organism>
<dbReference type="EMBL" id="BLAM01000045">
    <property type="protein sequence ID" value="GET05248.1"/>
    <property type="molecule type" value="Genomic_DNA"/>
</dbReference>
<dbReference type="RefSeq" id="WP_172584118.1">
    <property type="nucleotide sequence ID" value="NZ_BLAM01000045.1"/>
</dbReference>
<name>A0A6F9XJ82_9LACO</name>
<proteinExistence type="predicted"/>
<dbReference type="AlphaFoldDB" id="A0A6F9XJ82"/>